<feature type="compositionally biased region" description="Low complexity" evidence="3">
    <location>
        <begin position="1"/>
        <end position="10"/>
    </location>
</feature>
<evidence type="ECO:0000256" key="2">
    <source>
        <dbReference type="ARBA" id="ARBA00049106"/>
    </source>
</evidence>
<dbReference type="GO" id="GO:0070967">
    <property type="term" value="F:coenzyme F420 binding"/>
    <property type="evidence" value="ECO:0007669"/>
    <property type="project" value="TreeGrafter"/>
</dbReference>
<comment type="similarity">
    <text evidence="1">Belongs to the F420H(2)-dependent quinone reductase family.</text>
</comment>
<sequence length="175" mass="18697">MSTADGPGTADTGGTGGTGGTEGTGSTSAPRVPPRWVVTTAWRVHRALYRVSGGRFLWTTSSRRGWGALRLTTTGRRSGAERSVILGYLEDGPNLVTLAMNGWAEGEPAWWLNLQAHPEAAVRLAGQDARPVRARSAAGAERARLWQRWIAVDPRLDGLTASRSTPTAVVVLEPR</sequence>
<dbReference type="NCBIfam" id="TIGR00026">
    <property type="entry name" value="hi_GC_TIGR00026"/>
    <property type="match status" value="1"/>
</dbReference>
<dbReference type="STRING" id="1408250.Q760_14360"/>
<dbReference type="AlphaFoldDB" id="A0A0A0B605"/>
<comment type="catalytic activity">
    <reaction evidence="2">
        <text>oxidized coenzyme F420-(gamma-L-Glu)(n) + a quinol + H(+) = reduced coenzyme F420-(gamma-L-Glu)(n) + a quinone</text>
        <dbReference type="Rhea" id="RHEA:39663"/>
        <dbReference type="Rhea" id="RHEA-COMP:12939"/>
        <dbReference type="Rhea" id="RHEA-COMP:14378"/>
        <dbReference type="ChEBI" id="CHEBI:15378"/>
        <dbReference type="ChEBI" id="CHEBI:24646"/>
        <dbReference type="ChEBI" id="CHEBI:132124"/>
        <dbReference type="ChEBI" id="CHEBI:133980"/>
        <dbReference type="ChEBI" id="CHEBI:139511"/>
    </reaction>
</comment>
<dbReference type="PANTHER" id="PTHR39428:SF3">
    <property type="entry name" value="DEAZAFLAVIN-DEPENDENT NITROREDUCTASE"/>
    <property type="match status" value="1"/>
</dbReference>
<evidence type="ECO:0000256" key="3">
    <source>
        <dbReference type="SAM" id="MobiDB-lite"/>
    </source>
</evidence>
<feature type="region of interest" description="Disordered" evidence="3">
    <location>
        <begin position="1"/>
        <end position="33"/>
    </location>
</feature>
<evidence type="ECO:0008006" key="6">
    <source>
        <dbReference type="Google" id="ProtNLM"/>
    </source>
</evidence>
<gene>
    <name evidence="4" type="ORF">Q760_14360</name>
</gene>
<proteinExistence type="inferred from homology"/>
<dbReference type="Pfam" id="PF04075">
    <property type="entry name" value="F420H2_quin_red"/>
    <property type="match status" value="1"/>
</dbReference>
<accession>A0A0A0B605</accession>
<name>A0A0A0B605_9CELL</name>
<keyword evidence="5" id="KW-1185">Reference proteome</keyword>
<reference evidence="4 5" key="1">
    <citation type="submission" date="2013-10" db="EMBL/GenBank/DDBJ databases">
        <authorList>
            <person name="Wang G."/>
            <person name="Zhuang W."/>
        </authorList>
    </citation>
    <scope>NUCLEOTIDE SEQUENCE [LARGE SCALE GENOMIC DNA]</scope>
    <source>
        <strain evidence="4 5">DSM 20118</strain>
    </source>
</reference>
<evidence type="ECO:0000256" key="1">
    <source>
        <dbReference type="ARBA" id="ARBA00008710"/>
    </source>
</evidence>
<dbReference type="RefSeq" id="WP_084142652.1">
    <property type="nucleotide sequence ID" value="NZ_AXNT01000055.1"/>
</dbReference>
<dbReference type="Gene3D" id="2.30.110.10">
    <property type="entry name" value="Electron Transport, Fmn-binding Protein, Chain A"/>
    <property type="match status" value="1"/>
</dbReference>
<evidence type="ECO:0000313" key="5">
    <source>
        <dbReference type="Proteomes" id="UP000029833"/>
    </source>
</evidence>
<protein>
    <recommendedName>
        <fullName evidence="6">Nitroreductase</fullName>
    </recommendedName>
</protein>
<evidence type="ECO:0000313" key="4">
    <source>
        <dbReference type="EMBL" id="KGM02270.1"/>
    </source>
</evidence>
<dbReference type="OrthoDB" id="8225825at2"/>
<organism evidence="4 5">
    <name type="scientific">Cellulomonas cellasea DSM 20118</name>
    <dbReference type="NCBI Taxonomy" id="1408250"/>
    <lineage>
        <taxon>Bacteria</taxon>
        <taxon>Bacillati</taxon>
        <taxon>Actinomycetota</taxon>
        <taxon>Actinomycetes</taxon>
        <taxon>Micrococcales</taxon>
        <taxon>Cellulomonadaceae</taxon>
        <taxon>Cellulomonas</taxon>
    </lineage>
</organism>
<comment type="caution">
    <text evidence="4">The sequence shown here is derived from an EMBL/GenBank/DDBJ whole genome shotgun (WGS) entry which is preliminary data.</text>
</comment>
<dbReference type="GO" id="GO:0016491">
    <property type="term" value="F:oxidoreductase activity"/>
    <property type="evidence" value="ECO:0007669"/>
    <property type="project" value="InterPro"/>
</dbReference>
<dbReference type="PANTHER" id="PTHR39428">
    <property type="entry name" value="F420H(2)-DEPENDENT QUINONE REDUCTASE RV1261C"/>
    <property type="match status" value="1"/>
</dbReference>
<feature type="compositionally biased region" description="Gly residues" evidence="3">
    <location>
        <begin position="11"/>
        <end position="23"/>
    </location>
</feature>
<dbReference type="InterPro" id="IPR012349">
    <property type="entry name" value="Split_barrel_FMN-bd"/>
</dbReference>
<dbReference type="InterPro" id="IPR004378">
    <property type="entry name" value="F420H2_quin_Rdtase"/>
</dbReference>
<dbReference type="EMBL" id="AXNT01000055">
    <property type="protein sequence ID" value="KGM02270.1"/>
    <property type="molecule type" value="Genomic_DNA"/>
</dbReference>
<dbReference type="GO" id="GO:0005886">
    <property type="term" value="C:plasma membrane"/>
    <property type="evidence" value="ECO:0007669"/>
    <property type="project" value="TreeGrafter"/>
</dbReference>
<dbReference type="Proteomes" id="UP000029833">
    <property type="component" value="Unassembled WGS sequence"/>
</dbReference>